<feature type="transmembrane region" description="Helical" evidence="1">
    <location>
        <begin position="17"/>
        <end position="39"/>
    </location>
</feature>
<evidence type="ECO:0000259" key="2">
    <source>
        <dbReference type="Pfam" id="PF06808"/>
    </source>
</evidence>
<dbReference type="PANTHER" id="PTHR43849">
    <property type="entry name" value="BLL3936 PROTEIN"/>
    <property type="match status" value="1"/>
</dbReference>
<feature type="transmembrane region" description="Helical" evidence="1">
    <location>
        <begin position="170"/>
        <end position="192"/>
    </location>
</feature>
<dbReference type="EMBL" id="QSBM01000012">
    <property type="protein sequence ID" value="RGX27822.1"/>
    <property type="molecule type" value="Genomic_DNA"/>
</dbReference>
<feature type="transmembrane region" description="Helical" evidence="1">
    <location>
        <begin position="551"/>
        <end position="569"/>
    </location>
</feature>
<feature type="transmembrane region" description="Helical" evidence="1">
    <location>
        <begin position="339"/>
        <end position="359"/>
    </location>
</feature>
<feature type="transmembrane region" description="Helical" evidence="1">
    <location>
        <begin position="45"/>
        <end position="61"/>
    </location>
</feature>
<reference evidence="3 4" key="1">
    <citation type="submission" date="2018-08" db="EMBL/GenBank/DDBJ databases">
        <title>A genome reference for cultivated species of the human gut microbiota.</title>
        <authorList>
            <person name="Zou Y."/>
            <person name="Xue W."/>
            <person name="Luo G."/>
        </authorList>
    </citation>
    <scope>NUCLEOTIDE SEQUENCE [LARGE SCALE GENOMIC DNA]</scope>
    <source>
        <strain evidence="3 4">AF04-15</strain>
    </source>
</reference>
<dbReference type="AlphaFoldDB" id="A0A413FDA7"/>
<feature type="transmembrane region" description="Helical" evidence="1">
    <location>
        <begin position="68"/>
        <end position="88"/>
    </location>
</feature>
<name>A0A413FDA7_9FIRM</name>
<accession>A0A413FDA7</accession>
<dbReference type="OrthoDB" id="9759894at2"/>
<proteinExistence type="predicted"/>
<feature type="domain" description="TRAP C4-dicarboxylate transport system permease DctM subunit" evidence="2">
    <location>
        <begin position="112"/>
        <end position="545"/>
    </location>
</feature>
<feature type="transmembrane region" description="Helical" evidence="1">
    <location>
        <begin position="100"/>
        <end position="117"/>
    </location>
</feature>
<feature type="transmembrane region" description="Helical" evidence="1">
    <location>
        <begin position="481"/>
        <end position="508"/>
    </location>
</feature>
<dbReference type="InterPro" id="IPR011853">
    <property type="entry name" value="TRAP_DctM-Dct_fused"/>
</dbReference>
<gene>
    <name evidence="3" type="ORF">DWV29_15910</name>
</gene>
<evidence type="ECO:0000256" key="1">
    <source>
        <dbReference type="SAM" id="Phobius"/>
    </source>
</evidence>
<dbReference type="Pfam" id="PF06808">
    <property type="entry name" value="DctM"/>
    <property type="match status" value="1"/>
</dbReference>
<feature type="transmembrane region" description="Helical" evidence="1">
    <location>
        <begin position="403"/>
        <end position="424"/>
    </location>
</feature>
<keyword evidence="1" id="KW-1133">Transmembrane helix</keyword>
<dbReference type="PANTHER" id="PTHR43849:SF2">
    <property type="entry name" value="BLL3936 PROTEIN"/>
    <property type="match status" value="1"/>
</dbReference>
<dbReference type="InterPro" id="IPR010656">
    <property type="entry name" value="DctM"/>
</dbReference>
<feature type="transmembrane region" description="Helical" evidence="1">
    <location>
        <begin position="520"/>
        <end position="539"/>
    </location>
</feature>
<feature type="transmembrane region" description="Helical" evidence="1">
    <location>
        <begin position="589"/>
        <end position="614"/>
    </location>
</feature>
<comment type="caution">
    <text evidence="3">The sequence shown here is derived from an EMBL/GenBank/DDBJ whole genome shotgun (WGS) entry which is preliminary data.</text>
</comment>
<feature type="transmembrane region" description="Helical" evidence="1">
    <location>
        <begin position="436"/>
        <end position="469"/>
    </location>
</feature>
<feature type="transmembrane region" description="Helical" evidence="1">
    <location>
        <begin position="365"/>
        <end position="382"/>
    </location>
</feature>
<sequence length="627" mass="67318">MHNYYTRQGGKSMLKRLSFALAVLFCIFHCWTAMFGAAAGIGQKAIHLGLVLIIFFLDYLAQEDRKWYCRVMDAFFILASAGSLIYIMSIDKTIDLRSGMIYTYDILFGVLLIITLIEATRRAVGKSLAIVVICFIVYGFMGQHMPGFLAHVGMDITRITSVVYLGTDGIYGTAIYASASYIVLFVILGAVFNETGVGDYFTKLASRAFGKFRGGPAKIAVVASGLFGSISGSAIANVIGTGTFTIPMMKKCGFEDEYAAAVEASASTGGQIMPPVMGATAFLIAEYLGIPYFDLVKAALIPAVLFYVAILMTVDLYARKNNIKGVPESELPTWKELVKNVYLILPLIYLIVSMSVFKMSVTKSGITSIIATIVCTLFSARNRITPAKLKKIVKASINGAKPVAIACGVVGIIIGIVMGSGLGFRMSSVLIQVSNGHLGILLVLTMVVSLILGMGVPTTAAYLMLALLVVPALKQMNVLPLAAHLFIFYFGIISNVTPPVALAAYAAAGVARCNPTKTGVFAFKLSLSGFILPFMFVYNPVLLMQGGALEILQSLITALLGIYSLSAALEKFVFKWNINQAERLVLLASALLLIIPGTITDLIGFAVLLGIFLIKTAEEKKGNYAKA</sequence>
<keyword evidence="1" id="KW-0812">Transmembrane</keyword>
<protein>
    <submittedName>
        <fullName evidence="3">TRAP transporter permease</fullName>
    </submittedName>
</protein>
<keyword evidence="1" id="KW-0472">Membrane</keyword>
<feature type="transmembrane region" description="Helical" evidence="1">
    <location>
        <begin position="299"/>
        <end position="318"/>
    </location>
</feature>
<organism evidence="3 4">
    <name type="scientific">Enterocloster asparagiformis</name>
    <dbReference type="NCBI Taxonomy" id="333367"/>
    <lineage>
        <taxon>Bacteria</taxon>
        <taxon>Bacillati</taxon>
        <taxon>Bacillota</taxon>
        <taxon>Clostridia</taxon>
        <taxon>Lachnospirales</taxon>
        <taxon>Lachnospiraceae</taxon>
        <taxon>Enterocloster</taxon>
    </lineage>
</organism>
<evidence type="ECO:0000313" key="4">
    <source>
        <dbReference type="Proteomes" id="UP000283880"/>
    </source>
</evidence>
<dbReference type="NCBIfam" id="TIGR02123">
    <property type="entry name" value="TRAP_fused"/>
    <property type="match status" value="1"/>
</dbReference>
<evidence type="ECO:0000313" key="3">
    <source>
        <dbReference type="EMBL" id="RGX27822.1"/>
    </source>
</evidence>
<feature type="transmembrane region" description="Helical" evidence="1">
    <location>
        <begin position="129"/>
        <end position="150"/>
    </location>
</feature>
<dbReference type="Proteomes" id="UP000283880">
    <property type="component" value="Unassembled WGS sequence"/>
</dbReference>